<dbReference type="PANTHER" id="PTHR10890">
    <property type="entry name" value="CYSTEINYL-TRNA SYNTHETASE"/>
    <property type="match status" value="1"/>
</dbReference>
<feature type="domain" description="tRNA synthetases class I catalytic" evidence="11">
    <location>
        <begin position="16"/>
        <end position="325"/>
    </location>
</feature>
<keyword evidence="16" id="KW-1185">Reference proteome</keyword>
<dbReference type="PRINTS" id="PR00983">
    <property type="entry name" value="TRNASYNTHCYS"/>
</dbReference>
<comment type="subunit">
    <text evidence="2 10">Monomer.</text>
</comment>
<dbReference type="Gene3D" id="1.20.120.640">
    <property type="entry name" value="Anticodon-binding domain of a subclass of class I aminoacyl-tRNA synthetases"/>
    <property type="match status" value="1"/>
</dbReference>
<keyword evidence="6 10" id="KW-0862">Zinc</keyword>
<dbReference type="SUPFAM" id="SSF47323">
    <property type="entry name" value="Anticodon-binding domain of a subclass of class I aminoacyl-tRNA synthetases"/>
    <property type="match status" value="1"/>
</dbReference>
<dbReference type="InterPro" id="IPR009080">
    <property type="entry name" value="tRNAsynth_Ia_anticodon-bd"/>
</dbReference>
<dbReference type="GO" id="GO:0005524">
    <property type="term" value="F:ATP binding"/>
    <property type="evidence" value="ECO:0007669"/>
    <property type="project" value="UniProtKB-UniRule"/>
</dbReference>
<keyword evidence="9 10" id="KW-0030">Aminoacyl-tRNA synthetase</keyword>
<protein>
    <recommendedName>
        <fullName evidence="10">Cysteine--tRNA ligase</fullName>
        <ecNumber evidence="10">6.1.1.16</ecNumber>
    </recommendedName>
    <alternativeName>
        <fullName evidence="10">Cysteinyl-tRNA synthetase</fullName>
        <shortName evidence="10">CysRS</shortName>
    </alternativeName>
</protein>
<feature type="binding site" evidence="10">
    <location>
        <position position="246"/>
    </location>
    <ligand>
        <name>Zn(2+)</name>
        <dbReference type="ChEBI" id="CHEBI:29105"/>
    </ligand>
</feature>
<dbReference type="InterPro" id="IPR024909">
    <property type="entry name" value="Cys-tRNA/MSH_ligase"/>
</dbReference>
<sequence length="458" mass="52109">MQLYLYDNWERQLRPFQAIRTDWVGLYCCGPTVYDYAHIGNLRTYLFEDILRRTLQFNGYTVRHIVNITDVGHLVSDADEGEDKMERGSRKSGKSAWEIADYFSAVFKNDLTTLNMLEPTLWCKATEHIAEQIAFIQVLEKKGFTYANSDGIYFDTAKQDDYGYLARLNRDGLNAGSRVALGEKKSITDFALWKFSPEGSTRQMEWESPWGRGFPGWHIECSAMSAKYLEPWFDIHCGGEDHISIHHSNEIAQNQACHGTRLANFWMHGYFLQLDASKMSKSSGDFLRLQTLIDQGIDPIAYRYLCLTAHYRSQLNFNWDALSGAQTALGRLRDSYFALPDGGECDGDYLVRFTEEINQDLNIPRAIALMWELLKSNLGPSHKKATLNKFDEVLGLGLAAWQPAIAAAIPAEIEALAAKRQQYRKEKNWAAADQVRGELKALGYEVEDTADGWIVKSI</sequence>
<evidence type="ECO:0000256" key="6">
    <source>
        <dbReference type="ARBA" id="ARBA00022833"/>
    </source>
</evidence>
<evidence type="ECO:0000256" key="7">
    <source>
        <dbReference type="ARBA" id="ARBA00022840"/>
    </source>
</evidence>
<comment type="cofactor">
    <cofactor evidence="10">
        <name>Zn(2+)</name>
        <dbReference type="ChEBI" id="CHEBI:29105"/>
    </cofactor>
    <text evidence="10">Binds 1 zinc ion per subunit.</text>
</comment>
<dbReference type="GO" id="GO:0006423">
    <property type="term" value="P:cysteinyl-tRNA aminoacylation"/>
    <property type="evidence" value="ECO:0007669"/>
    <property type="project" value="UniProtKB-UniRule"/>
</dbReference>
<feature type="domain" description="Cysteinyl-tRNA ligase anticodon binding" evidence="12">
    <location>
        <begin position="408"/>
        <end position="451"/>
    </location>
</feature>
<evidence type="ECO:0000313" key="13">
    <source>
        <dbReference type="EMBL" id="STR45672.1"/>
    </source>
</evidence>
<comment type="catalytic activity">
    <reaction evidence="10">
        <text>tRNA(Cys) + L-cysteine + ATP = L-cysteinyl-tRNA(Cys) + AMP + diphosphate</text>
        <dbReference type="Rhea" id="RHEA:17773"/>
        <dbReference type="Rhea" id="RHEA-COMP:9661"/>
        <dbReference type="Rhea" id="RHEA-COMP:9679"/>
        <dbReference type="ChEBI" id="CHEBI:30616"/>
        <dbReference type="ChEBI" id="CHEBI:33019"/>
        <dbReference type="ChEBI" id="CHEBI:35235"/>
        <dbReference type="ChEBI" id="CHEBI:78442"/>
        <dbReference type="ChEBI" id="CHEBI:78517"/>
        <dbReference type="ChEBI" id="CHEBI:456215"/>
        <dbReference type="EC" id="6.1.1.16"/>
    </reaction>
</comment>
<accession>A0A377SUH2</accession>
<evidence type="ECO:0000256" key="1">
    <source>
        <dbReference type="ARBA" id="ARBA00005594"/>
    </source>
</evidence>
<dbReference type="GO" id="GO:0005829">
    <property type="term" value="C:cytosol"/>
    <property type="evidence" value="ECO:0007669"/>
    <property type="project" value="TreeGrafter"/>
</dbReference>
<evidence type="ECO:0000256" key="8">
    <source>
        <dbReference type="ARBA" id="ARBA00022917"/>
    </source>
</evidence>
<feature type="short sequence motif" description="'HIGH' region" evidence="10">
    <location>
        <begin position="31"/>
        <end position="41"/>
    </location>
</feature>
<dbReference type="NCBIfam" id="TIGR00435">
    <property type="entry name" value="cysS"/>
    <property type="match status" value="1"/>
</dbReference>
<dbReference type="Gene3D" id="3.40.50.620">
    <property type="entry name" value="HUPs"/>
    <property type="match status" value="1"/>
</dbReference>
<dbReference type="AlphaFoldDB" id="A0A377SUH2"/>
<evidence type="ECO:0000256" key="2">
    <source>
        <dbReference type="ARBA" id="ARBA00011245"/>
    </source>
</evidence>
<reference evidence="14 16" key="2">
    <citation type="submission" date="2019-03" db="EMBL/GenBank/DDBJ databases">
        <title>Genomic Encyclopedia of Type Strains, Phase IV (KMG-IV): sequencing the most valuable type-strain genomes for metagenomic binning, comparative biology and taxonomic classification.</title>
        <authorList>
            <person name="Goeker M."/>
        </authorList>
    </citation>
    <scope>NUCLEOTIDE SEQUENCE [LARGE SCALE GENOMIC DNA]</scope>
    <source>
        <strain evidence="14 16">DSM 3764</strain>
    </source>
</reference>
<feature type="binding site" evidence="10">
    <location>
        <position position="221"/>
    </location>
    <ligand>
        <name>Zn(2+)</name>
        <dbReference type="ChEBI" id="CHEBI:29105"/>
    </ligand>
</feature>
<evidence type="ECO:0000256" key="3">
    <source>
        <dbReference type="ARBA" id="ARBA00022598"/>
    </source>
</evidence>
<comment type="similarity">
    <text evidence="1 10">Belongs to the class-I aminoacyl-tRNA synthetase family.</text>
</comment>
<feature type="binding site" evidence="10">
    <location>
        <position position="281"/>
    </location>
    <ligand>
        <name>ATP</name>
        <dbReference type="ChEBI" id="CHEBI:30616"/>
    </ligand>
</feature>
<proteinExistence type="inferred from homology"/>
<dbReference type="OrthoDB" id="9815130at2"/>
<dbReference type="PANTHER" id="PTHR10890:SF3">
    <property type="entry name" value="CYSTEINE--TRNA LIGASE, CYTOPLASMIC"/>
    <property type="match status" value="1"/>
</dbReference>
<evidence type="ECO:0000256" key="5">
    <source>
        <dbReference type="ARBA" id="ARBA00022741"/>
    </source>
</evidence>
<dbReference type="InterPro" id="IPR056411">
    <property type="entry name" value="CysS_C"/>
</dbReference>
<dbReference type="InterPro" id="IPR032678">
    <property type="entry name" value="tRNA-synt_1_cat_dom"/>
</dbReference>
<reference evidence="13 15" key="1">
    <citation type="submission" date="2018-06" db="EMBL/GenBank/DDBJ databases">
        <authorList>
            <consortium name="Pathogen Informatics"/>
            <person name="Doyle S."/>
        </authorList>
    </citation>
    <scope>NUCLEOTIDE SEQUENCE [LARGE SCALE GENOMIC DNA]</scope>
    <source>
        <strain evidence="13 15">NCTC11159</strain>
    </source>
</reference>
<dbReference type="Pfam" id="PF23493">
    <property type="entry name" value="CysS_C"/>
    <property type="match status" value="1"/>
</dbReference>
<comment type="subcellular location">
    <subcellularLocation>
        <location evidence="10">Cytoplasm</location>
    </subcellularLocation>
</comment>
<dbReference type="SUPFAM" id="SSF52374">
    <property type="entry name" value="Nucleotidylyl transferase"/>
    <property type="match status" value="1"/>
</dbReference>
<keyword evidence="3 10" id="KW-0436">Ligase</keyword>
<evidence type="ECO:0000313" key="14">
    <source>
        <dbReference type="EMBL" id="TCU88171.1"/>
    </source>
</evidence>
<keyword evidence="5 10" id="KW-0547">Nucleotide-binding</keyword>
<feature type="short sequence motif" description="'KMSKS' region" evidence="10">
    <location>
        <begin position="278"/>
        <end position="282"/>
    </location>
</feature>
<feature type="binding site" evidence="10">
    <location>
        <position position="250"/>
    </location>
    <ligand>
        <name>Zn(2+)</name>
        <dbReference type="ChEBI" id="CHEBI:29105"/>
    </ligand>
</feature>
<evidence type="ECO:0000259" key="12">
    <source>
        <dbReference type="Pfam" id="PF23493"/>
    </source>
</evidence>
<evidence type="ECO:0000313" key="15">
    <source>
        <dbReference type="Proteomes" id="UP000255108"/>
    </source>
</evidence>
<keyword evidence="7 10" id="KW-0067">ATP-binding</keyword>
<dbReference type="Proteomes" id="UP000295794">
    <property type="component" value="Unassembled WGS sequence"/>
</dbReference>
<evidence type="ECO:0000313" key="16">
    <source>
        <dbReference type="Proteomes" id="UP000295794"/>
    </source>
</evidence>
<keyword evidence="4 10" id="KW-0479">Metal-binding</keyword>
<evidence type="ECO:0000259" key="11">
    <source>
        <dbReference type="Pfam" id="PF01406"/>
    </source>
</evidence>
<evidence type="ECO:0000256" key="4">
    <source>
        <dbReference type="ARBA" id="ARBA00022723"/>
    </source>
</evidence>
<organism evidence="13 15">
    <name type="scientific">Iodobacter fluviatilis</name>
    <dbReference type="NCBI Taxonomy" id="537"/>
    <lineage>
        <taxon>Bacteria</taxon>
        <taxon>Pseudomonadati</taxon>
        <taxon>Pseudomonadota</taxon>
        <taxon>Betaproteobacteria</taxon>
        <taxon>Neisseriales</taxon>
        <taxon>Chitinibacteraceae</taxon>
        <taxon>Iodobacter</taxon>
    </lineage>
</organism>
<dbReference type="RefSeq" id="WP_115229903.1">
    <property type="nucleotide sequence ID" value="NZ_CAWOLO010000004.1"/>
</dbReference>
<keyword evidence="8 10" id="KW-0648">Protein biosynthesis</keyword>
<dbReference type="EC" id="6.1.1.16" evidence="10"/>
<dbReference type="GO" id="GO:0004817">
    <property type="term" value="F:cysteine-tRNA ligase activity"/>
    <property type="evidence" value="ECO:0007669"/>
    <property type="project" value="UniProtKB-UniRule"/>
</dbReference>
<dbReference type="EMBL" id="UGHR01000004">
    <property type="protein sequence ID" value="STR45672.1"/>
    <property type="molecule type" value="Genomic_DNA"/>
</dbReference>
<evidence type="ECO:0000256" key="9">
    <source>
        <dbReference type="ARBA" id="ARBA00023146"/>
    </source>
</evidence>
<dbReference type="Proteomes" id="UP000255108">
    <property type="component" value="Unassembled WGS sequence"/>
</dbReference>
<dbReference type="Pfam" id="PF01406">
    <property type="entry name" value="tRNA-synt_1e"/>
    <property type="match status" value="1"/>
</dbReference>
<feature type="binding site" evidence="10">
    <location>
        <position position="29"/>
    </location>
    <ligand>
        <name>Zn(2+)</name>
        <dbReference type="ChEBI" id="CHEBI:29105"/>
    </ligand>
</feature>
<dbReference type="InterPro" id="IPR015803">
    <property type="entry name" value="Cys-tRNA-ligase"/>
</dbReference>
<gene>
    <name evidence="13" type="primary">cysS_2</name>
    <name evidence="10" type="synonym">cysS</name>
    <name evidence="14" type="ORF">EV682_104345</name>
    <name evidence="13" type="ORF">NCTC11159_04252</name>
</gene>
<dbReference type="InterPro" id="IPR014729">
    <property type="entry name" value="Rossmann-like_a/b/a_fold"/>
</dbReference>
<keyword evidence="10" id="KW-0963">Cytoplasm</keyword>
<name>A0A377SUH2_9NEIS</name>
<dbReference type="GO" id="GO:0008270">
    <property type="term" value="F:zinc ion binding"/>
    <property type="evidence" value="ECO:0007669"/>
    <property type="project" value="UniProtKB-UniRule"/>
</dbReference>
<dbReference type="HAMAP" id="MF_00041">
    <property type="entry name" value="Cys_tRNA_synth"/>
    <property type="match status" value="1"/>
</dbReference>
<evidence type="ECO:0000256" key="10">
    <source>
        <dbReference type="HAMAP-Rule" id="MF_00041"/>
    </source>
</evidence>
<dbReference type="EMBL" id="SMBT01000004">
    <property type="protein sequence ID" value="TCU88171.1"/>
    <property type="molecule type" value="Genomic_DNA"/>
</dbReference>